<feature type="domain" description="Integron-associated effector binding protein" evidence="1">
    <location>
        <begin position="8"/>
        <end position="143"/>
    </location>
</feature>
<dbReference type="RefSeq" id="WP_167833017.1">
    <property type="nucleotide sequence ID" value="NZ_JAAVUM010000009.1"/>
</dbReference>
<dbReference type="Proteomes" id="UP000587942">
    <property type="component" value="Unassembled WGS sequence"/>
</dbReference>
<comment type="caution">
    <text evidence="2">The sequence shown here is derived from an EMBL/GenBank/DDBJ whole genome shotgun (WGS) entry which is preliminary data.</text>
</comment>
<dbReference type="AlphaFoldDB" id="A0A846TI33"/>
<protein>
    <submittedName>
        <fullName evidence="2">GyrI-like domain-containing protein</fullName>
    </submittedName>
</protein>
<evidence type="ECO:0000259" key="1">
    <source>
        <dbReference type="Pfam" id="PF14526"/>
    </source>
</evidence>
<sequence length="145" mass="16698">MCQVVSRDFKVVAMKHQGRFEDYAVLVPQAAQQFLKRMPDFSGTEVTLYEPKLGETHIEGIFYVGILVEEKPESLPEEMEFLEIQQSYGMITGKGNEIGRLYSTIDEWIDKQGHKRELAGSYIIETYHPVENDVEMVEIFIPIHA</sequence>
<dbReference type="InterPro" id="IPR011256">
    <property type="entry name" value="Reg_factor_effector_dom_sf"/>
</dbReference>
<evidence type="ECO:0000313" key="3">
    <source>
        <dbReference type="Proteomes" id="UP000587942"/>
    </source>
</evidence>
<dbReference type="InterPro" id="IPR029441">
    <property type="entry name" value="Cass2"/>
</dbReference>
<evidence type="ECO:0000313" key="2">
    <source>
        <dbReference type="EMBL" id="NKE06610.1"/>
    </source>
</evidence>
<gene>
    <name evidence="2" type="ORF">GWK17_14215</name>
</gene>
<reference evidence="2 3" key="1">
    <citation type="submission" date="2020-03" db="EMBL/GenBank/DDBJ databases">
        <authorList>
            <person name="Sun Q."/>
        </authorList>
    </citation>
    <scope>NUCLEOTIDE SEQUENCE [LARGE SCALE GENOMIC DNA]</scope>
    <source>
        <strain evidence="2 3">KACC 21451</strain>
    </source>
</reference>
<proteinExistence type="predicted"/>
<organism evidence="2 3">
    <name type="scientific">Mesobacillus selenatarsenatis</name>
    <dbReference type="NCBI Taxonomy" id="388741"/>
    <lineage>
        <taxon>Bacteria</taxon>
        <taxon>Bacillati</taxon>
        <taxon>Bacillota</taxon>
        <taxon>Bacilli</taxon>
        <taxon>Bacillales</taxon>
        <taxon>Bacillaceae</taxon>
        <taxon>Mesobacillus</taxon>
    </lineage>
</organism>
<name>A0A846TI33_9BACI</name>
<dbReference type="EMBL" id="JAAVUM010000009">
    <property type="protein sequence ID" value="NKE06610.1"/>
    <property type="molecule type" value="Genomic_DNA"/>
</dbReference>
<dbReference type="Gene3D" id="3.20.80.10">
    <property type="entry name" value="Regulatory factor, effector binding domain"/>
    <property type="match status" value="1"/>
</dbReference>
<dbReference type="Pfam" id="PF14526">
    <property type="entry name" value="Cass2"/>
    <property type="match status" value="1"/>
</dbReference>
<accession>A0A846TI33</accession>
<dbReference type="SUPFAM" id="SSF55136">
    <property type="entry name" value="Probable bacterial effector-binding domain"/>
    <property type="match status" value="1"/>
</dbReference>